<name>A0ABR4A734_9LECA</name>
<dbReference type="Proteomes" id="UP001590950">
    <property type="component" value="Unassembled WGS sequence"/>
</dbReference>
<accession>A0ABR4A734</accession>
<evidence type="ECO:0000256" key="1">
    <source>
        <dbReference type="SAM" id="MobiDB-lite"/>
    </source>
</evidence>
<gene>
    <name evidence="2" type="ORF">N7G274_008177</name>
</gene>
<comment type="caution">
    <text evidence="2">The sequence shown here is derived from an EMBL/GenBank/DDBJ whole genome shotgun (WGS) entry which is preliminary data.</text>
</comment>
<sequence>MTRPMSIVCTKVRPSHVERDNVAGERSFSLTGHPKKKKGSPSHLLPMTEAAAICDTNQFSRLLKHQRASETVFYPPIPCSPDLHLPAHLGFEPLHQFLEVV</sequence>
<proteinExistence type="predicted"/>
<dbReference type="EMBL" id="JBEFKJ010000027">
    <property type="protein sequence ID" value="KAL2039128.1"/>
    <property type="molecule type" value="Genomic_DNA"/>
</dbReference>
<evidence type="ECO:0000313" key="3">
    <source>
        <dbReference type="Proteomes" id="UP001590950"/>
    </source>
</evidence>
<organism evidence="2 3">
    <name type="scientific">Stereocaulon virgatum</name>
    <dbReference type="NCBI Taxonomy" id="373712"/>
    <lineage>
        <taxon>Eukaryota</taxon>
        <taxon>Fungi</taxon>
        <taxon>Dikarya</taxon>
        <taxon>Ascomycota</taxon>
        <taxon>Pezizomycotina</taxon>
        <taxon>Lecanoromycetes</taxon>
        <taxon>OSLEUM clade</taxon>
        <taxon>Lecanoromycetidae</taxon>
        <taxon>Lecanorales</taxon>
        <taxon>Lecanorineae</taxon>
        <taxon>Stereocaulaceae</taxon>
        <taxon>Stereocaulon</taxon>
    </lineage>
</organism>
<evidence type="ECO:0000313" key="2">
    <source>
        <dbReference type="EMBL" id="KAL2039128.1"/>
    </source>
</evidence>
<reference evidence="2 3" key="1">
    <citation type="submission" date="2024-09" db="EMBL/GenBank/DDBJ databases">
        <title>Rethinking Asexuality: The Enigmatic Case of Functional Sexual Genes in Lepraria (Stereocaulaceae).</title>
        <authorList>
            <person name="Doellman M."/>
            <person name="Sun Y."/>
            <person name="Barcenas-Pena A."/>
            <person name="Lumbsch H.T."/>
            <person name="Grewe F."/>
        </authorList>
    </citation>
    <scope>NUCLEOTIDE SEQUENCE [LARGE SCALE GENOMIC DNA]</scope>
    <source>
        <strain evidence="2 3">Mercado 3170</strain>
    </source>
</reference>
<keyword evidence="3" id="KW-1185">Reference proteome</keyword>
<protein>
    <submittedName>
        <fullName evidence="2">Uncharacterized protein</fullName>
    </submittedName>
</protein>
<feature type="region of interest" description="Disordered" evidence="1">
    <location>
        <begin position="20"/>
        <end position="43"/>
    </location>
</feature>